<dbReference type="PANTHER" id="PTHR12736:SF7">
    <property type="entry name" value="LANC-LIKE PROTEIN 3"/>
    <property type="match status" value="1"/>
</dbReference>
<dbReference type="SUPFAM" id="SSF158745">
    <property type="entry name" value="LanC-like"/>
    <property type="match status" value="1"/>
</dbReference>
<evidence type="ECO:0000313" key="1">
    <source>
        <dbReference type="EMBL" id="KAL1843548.1"/>
    </source>
</evidence>
<evidence type="ECO:0000313" key="2">
    <source>
        <dbReference type="Proteomes" id="UP001583172"/>
    </source>
</evidence>
<dbReference type="Pfam" id="PF05147">
    <property type="entry name" value="LANC_like"/>
    <property type="match status" value="1"/>
</dbReference>
<protein>
    <submittedName>
        <fullName evidence="1">Uncharacterized protein</fullName>
    </submittedName>
</protein>
<reference evidence="1 2" key="1">
    <citation type="journal article" date="2024" name="Commun. Biol.">
        <title>Comparative genomic analysis of thermophilic fungi reveals convergent evolutionary adaptations and gene losses.</title>
        <authorList>
            <person name="Steindorff A.S."/>
            <person name="Aguilar-Pontes M.V."/>
            <person name="Robinson A.J."/>
            <person name="Andreopoulos B."/>
            <person name="LaButti K."/>
            <person name="Kuo A."/>
            <person name="Mondo S."/>
            <person name="Riley R."/>
            <person name="Otillar R."/>
            <person name="Haridas S."/>
            <person name="Lipzen A."/>
            <person name="Grimwood J."/>
            <person name="Schmutz J."/>
            <person name="Clum A."/>
            <person name="Reid I.D."/>
            <person name="Moisan M.C."/>
            <person name="Butler G."/>
            <person name="Nguyen T.T.M."/>
            <person name="Dewar K."/>
            <person name="Conant G."/>
            <person name="Drula E."/>
            <person name="Henrissat B."/>
            <person name="Hansel C."/>
            <person name="Singer S."/>
            <person name="Hutchinson M.I."/>
            <person name="de Vries R.P."/>
            <person name="Natvig D.O."/>
            <person name="Powell A.J."/>
            <person name="Tsang A."/>
            <person name="Grigoriev I.V."/>
        </authorList>
    </citation>
    <scope>NUCLEOTIDE SEQUENCE [LARGE SCALE GENOMIC DNA]</scope>
    <source>
        <strain evidence="1 2">CBS 620.91</strain>
    </source>
</reference>
<gene>
    <name evidence="1" type="ORF">VTJ49DRAFT_1141</name>
</gene>
<dbReference type="InterPro" id="IPR012341">
    <property type="entry name" value="6hp_glycosidase-like_sf"/>
</dbReference>
<dbReference type="InterPro" id="IPR007822">
    <property type="entry name" value="LANC-like"/>
</dbReference>
<organism evidence="1 2">
    <name type="scientific">Humicola insolens</name>
    <name type="common">Soft-rot fungus</name>
    <dbReference type="NCBI Taxonomy" id="85995"/>
    <lineage>
        <taxon>Eukaryota</taxon>
        <taxon>Fungi</taxon>
        <taxon>Dikarya</taxon>
        <taxon>Ascomycota</taxon>
        <taxon>Pezizomycotina</taxon>
        <taxon>Sordariomycetes</taxon>
        <taxon>Sordariomycetidae</taxon>
        <taxon>Sordariales</taxon>
        <taxon>Chaetomiaceae</taxon>
        <taxon>Mycothermus</taxon>
    </lineage>
</organism>
<dbReference type="Gene3D" id="1.50.10.10">
    <property type="match status" value="1"/>
</dbReference>
<comment type="caution">
    <text evidence="1">The sequence shown here is derived from an EMBL/GenBank/DDBJ whole genome shotgun (WGS) entry which is preliminary data.</text>
</comment>
<sequence>MPRRYLPSNTPRPPSVGNTEAYLTAALEDIVTNFPPRSRYSHDQLHGLWSGPTAVAHLLLHVATRRPDLVVAGRSASDWALRYLADGSRGHNLRLGSRGCGLGDEALAYAAVRAAVTAQPQDIRRLVDYIEQLGLFTCPDDSRGSNSSGSSNEDNYPDEILYGRAGTLYLLRLVRARVRQKGGNADITDPAIAELSNAILSRGPRWRWHGRRYLGAVHGDIGIITQLVLTSPELAPRVQPIVERLLDMQRADGNWPSSEEYAGSVTAGGDKELVQFCHGAPGMVLSLLALRPHFPELHERIDAAVDRARDCIAERGLLTKEPSLCHGILGNALALDPPRREQFLAMATPDNVAKLKLERGVFERADYGRSYSALTSYTPSAVWAWLVWKEDEPAMFAYSDV</sequence>
<name>A0ABR3VNR0_HUMIN</name>
<dbReference type="Proteomes" id="UP001583172">
    <property type="component" value="Unassembled WGS sequence"/>
</dbReference>
<dbReference type="SMART" id="SM01260">
    <property type="entry name" value="LANC_like"/>
    <property type="match status" value="1"/>
</dbReference>
<dbReference type="PANTHER" id="PTHR12736">
    <property type="entry name" value="LANC-LIKE PROTEIN"/>
    <property type="match status" value="1"/>
</dbReference>
<keyword evidence="2" id="KW-1185">Reference proteome</keyword>
<accession>A0ABR3VNR0</accession>
<dbReference type="EMBL" id="JAZGSY010000014">
    <property type="protein sequence ID" value="KAL1843548.1"/>
    <property type="molecule type" value="Genomic_DNA"/>
</dbReference>
<proteinExistence type="predicted"/>
<dbReference type="PRINTS" id="PR01950">
    <property type="entry name" value="LANCSUPER"/>
</dbReference>
<dbReference type="CDD" id="cd04794">
    <property type="entry name" value="euk_LANCL"/>
    <property type="match status" value="1"/>
</dbReference>